<keyword evidence="2" id="KW-1185">Reference proteome</keyword>
<name>A0ACA9MLR2_9GLOM</name>
<feature type="non-terminal residue" evidence="1">
    <location>
        <position position="294"/>
    </location>
</feature>
<gene>
    <name evidence="1" type="ORF">ACOLOM_LOCUS6471</name>
</gene>
<dbReference type="Proteomes" id="UP000789525">
    <property type="component" value="Unassembled WGS sequence"/>
</dbReference>
<proteinExistence type="predicted"/>
<accession>A0ACA9MLR2</accession>
<sequence>MGIGDGKYGSVTDISDQRRRASDIDHLEHHTTTTLQPISPHSDSSHINPRILAISKAAKQIQIEKVMMILTENKANDKEGGIVDSSSRRSSSRTVEQHGQIDVFEPSVGEPSLIVPQRKGGKRTGQQGPQEHIISFTTLNSHCLTPIWTTTEMHDAANWTMNVVRGEMRMAHNEFLRRTMLATGLPGRMAPGMNKTDCLARDRKDEAGGEHVHCRKEDGQKEIDPEEEDIHAKLMKAYPEVPHWWYWGLVVGFFIIACVSVQVRAIVIEKGAVANGFWFRPGRLILLFIYSFWP</sequence>
<organism evidence="1 2">
    <name type="scientific">Acaulospora colombiana</name>
    <dbReference type="NCBI Taxonomy" id="27376"/>
    <lineage>
        <taxon>Eukaryota</taxon>
        <taxon>Fungi</taxon>
        <taxon>Fungi incertae sedis</taxon>
        <taxon>Mucoromycota</taxon>
        <taxon>Glomeromycotina</taxon>
        <taxon>Glomeromycetes</taxon>
        <taxon>Diversisporales</taxon>
        <taxon>Acaulosporaceae</taxon>
        <taxon>Acaulospora</taxon>
    </lineage>
</organism>
<evidence type="ECO:0000313" key="2">
    <source>
        <dbReference type="Proteomes" id="UP000789525"/>
    </source>
</evidence>
<dbReference type="EMBL" id="CAJVPT010013337">
    <property type="protein sequence ID" value="CAG8595043.1"/>
    <property type="molecule type" value="Genomic_DNA"/>
</dbReference>
<protein>
    <submittedName>
        <fullName evidence="1">4193_t:CDS:1</fullName>
    </submittedName>
</protein>
<evidence type="ECO:0000313" key="1">
    <source>
        <dbReference type="EMBL" id="CAG8595043.1"/>
    </source>
</evidence>
<reference evidence="1" key="1">
    <citation type="submission" date="2021-06" db="EMBL/GenBank/DDBJ databases">
        <authorList>
            <person name="Kallberg Y."/>
            <person name="Tangrot J."/>
            <person name="Rosling A."/>
        </authorList>
    </citation>
    <scope>NUCLEOTIDE SEQUENCE</scope>
    <source>
        <strain evidence="1">CL356</strain>
    </source>
</reference>
<comment type="caution">
    <text evidence="1">The sequence shown here is derived from an EMBL/GenBank/DDBJ whole genome shotgun (WGS) entry which is preliminary data.</text>
</comment>